<dbReference type="Proteomes" id="UP001057796">
    <property type="component" value="Segment"/>
</dbReference>
<keyword evidence="4" id="KW-0548">Nucleotidyltransferase</keyword>
<dbReference type="PROSITE" id="PS50522">
    <property type="entry name" value="RDRP_PHAGE"/>
    <property type="match status" value="1"/>
</dbReference>
<accession>A0ABY3STQ9</accession>
<evidence type="ECO:0000313" key="10">
    <source>
        <dbReference type="EMBL" id="UJQ85914.1"/>
    </source>
</evidence>
<evidence type="ECO:0000256" key="8">
    <source>
        <dbReference type="ARBA" id="ARBA00048744"/>
    </source>
</evidence>
<evidence type="ECO:0000256" key="1">
    <source>
        <dbReference type="ARBA" id="ARBA00012494"/>
    </source>
</evidence>
<evidence type="ECO:0000256" key="2">
    <source>
        <dbReference type="ARBA" id="ARBA00022484"/>
    </source>
</evidence>
<keyword evidence="5" id="KW-0547">Nucleotide-binding</keyword>
<dbReference type="EMBL" id="MZ679824">
    <property type="protein sequence ID" value="UJQ85914.1"/>
    <property type="molecule type" value="Genomic_RNA"/>
</dbReference>
<evidence type="ECO:0000256" key="7">
    <source>
        <dbReference type="ARBA" id="ARBA00030248"/>
    </source>
</evidence>
<keyword evidence="11" id="KW-1185">Reference proteome</keyword>
<evidence type="ECO:0000256" key="4">
    <source>
        <dbReference type="ARBA" id="ARBA00022695"/>
    </source>
</evidence>
<evidence type="ECO:0000256" key="3">
    <source>
        <dbReference type="ARBA" id="ARBA00022679"/>
    </source>
</evidence>
<feature type="domain" description="RdRp catalytic" evidence="9">
    <location>
        <begin position="254"/>
        <end position="378"/>
    </location>
</feature>
<sequence length="613" mass="69540">MLSACDSLLSLNLPAFASDTLSVETCFERASDITVGHRILNKFGEPSSQSLREVAFKNYLDYEEQLKQVSKFDNLWTHPEGYALRKAKMNLSIWLKTFKLDYNNIDIKFSPGESFISAFGAVSVYAKLASLKHWTCTEDVVDDVCHLVYYNRGFKAAARKHIGRMVPLNDELGFDTFSRYLRNILTIVPGARGASVPKNQETDRFINVEPTFNMLLQRWLAGEFHRCLTLAGNHLGQSSVGREKHSIIYHDAQELHARMIRNLDYATIDFKNASDSVLLWVVETLFPSHVAYFLRTYRSPTVTLSGTEHRPLKLSSMGNGFTFEAMTLLLLSLARVFDSTSRVYGDDVIIKANVADRFINTVRAIGFQTNHQKTFLTGRFRESCGAFQFDGRDIISHDFRWISSFQDVVTTANKLLRIIHSNQCSESVAGILKIAHADICAAVPILCKGPEPADFFLHMDNFVYDCKWQEKQMKSDVAKSMRHRIVDKHWGFLSHNNLDVRDLCYVNVPVYVPRRQRRDGDIVKHKMFSGLHNLYTLRSGHPTYRGKGKWVNVPCVVSPNGSIWRISRLKQTPNIGEVPISVLTSIITFKKGSPKHDASGIPPELLDVLTQCS</sequence>
<reference evidence="10" key="2">
    <citation type="journal article" date="2022" name="Nat. Microbiol.">
        <title>RNA viromes from terrestrial sites across China expand environmental viral diversity.</title>
        <authorList>
            <person name="Chiapello M."/>
            <person name="Rodriguez-Romero J."/>
            <person name="Ayllon M.A."/>
            <person name="Turina M."/>
        </authorList>
    </citation>
    <scope>NUCLEOTIDE SEQUENCE</scope>
    <source>
        <strain evidence="10">S48-k141_934126</strain>
    </source>
</reference>
<comment type="catalytic activity">
    <reaction evidence="8">
        <text>RNA(n) + a ribonucleoside 5'-triphosphate = RNA(n+1) + diphosphate</text>
        <dbReference type="Rhea" id="RHEA:21248"/>
        <dbReference type="Rhea" id="RHEA-COMP:14527"/>
        <dbReference type="Rhea" id="RHEA-COMP:17342"/>
        <dbReference type="ChEBI" id="CHEBI:33019"/>
        <dbReference type="ChEBI" id="CHEBI:61557"/>
        <dbReference type="ChEBI" id="CHEBI:140395"/>
        <dbReference type="EC" id="2.7.7.48"/>
    </reaction>
</comment>
<dbReference type="InterPro" id="IPR005093">
    <property type="entry name" value="RNArep_beta"/>
</dbReference>
<dbReference type="Pfam" id="PF03431">
    <property type="entry name" value="RNA_replicase_B"/>
    <property type="match status" value="1"/>
</dbReference>
<protein>
    <recommendedName>
        <fullName evidence="1">RNA-directed RNA polymerase</fullName>
        <ecNumber evidence="1">2.7.7.48</ecNumber>
    </recommendedName>
    <alternativeName>
        <fullName evidence="7">RNA replicase beta chain</fullName>
    </alternativeName>
</protein>
<dbReference type="InterPro" id="IPR007096">
    <property type="entry name" value="RNA-dir_Rpol_cat_phage"/>
</dbReference>
<keyword evidence="2" id="KW-0696">RNA-directed RNA polymerase</keyword>
<name>A0ABY3STQ9_9VIRU</name>
<evidence type="ECO:0000256" key="6">
    <source>
        <dbReference type="ARBA" id="ARBA00022953"/>
    </source>
</evidence>
<organism evidence="10 11">
    <name type="scientific">Leviviridae sp</name>
    <dbReference type="NCBI Taxonomy" id="2027243"/>
    <lineage>
        <taxon>Viruses</taxon>
        <taxon>Riboviria</taxon>
        <taxon>Orthornavirae</taxon>
        <taxon>Lenarviricota</taxon>
        <taxon>Leviviricetes</taxon>
        <taxon>Norzivirales</taxon>
        <taxon>Fiersviridae</taxon>
    </lineage>
</organism>
<dbReference type="EC" id="2.7.7.48" evidence="1"/>
<evidence type="ECO:0000259" key="9">
    <source>
        <dbReference type="PROSITE" id="PS50522"/>
    </source>
</evidence>
<keyword evidence="6" id="KW-0693">Viral RNA replication</keyword>
<evidence type="ECO:0000313" key="11">
    <source>
        <dbReference type="Proteomes" id="UP001057796"/>
    </source>
</evidence>
<proteinExistence type="predicted"/>
<reference evidence="10" key="1">
    <citation type="submission" date="2021-05" db="EMBL/GenBank/DDBJ databases">
        <authorList>
            <person name="Chen Y.-M."/>
            <person name="Zhang Y.-Z."/>
        </authorList>
    </citation>
    <scope>NUCLEOTIDE SEQUENCE</scope>
    <source>
        <strain evidence="10">S48-k141_934126</strain>
    </source>
</reference>
<keyword evidence="3" id="KW-0808">Transferase</keyword>
<evidence type="ECO:0000256" key="5">
    <source>
        <dbReference type="ARBA" id="ARBA00022741"/>
    </source>
</evidence>